<comment type="caution">
    <text evidence="2">The sequence shown here is derived from an EMBL/GenBank/DDBJ whole genome shotgun (WGS) entry which is preliminary data.</text>
</comment>
<dbReference type="EMBL" id="BAABKC010000031">
    <property type="protein sequence ID" value="GAA5052201.1"/>
    <property type="molecule type" value="Genomic_DNA"/>
</dbReference>
<protein>
    <recommendedName>
        <fullName evidence="1">Integrase catalytic domain-containing protein</fullName>
    </recommendedName>
</protein>
<dbReference type="PANTHER" id="PTHR46889:SF4">
    <property type="entry name" value="TRANSPOSASE INSO FOR INSERTION SEQUENCE ELEMENT IS911B-RELATED"/>
    <property type="match status" value="1"/>
</dbReference>
<dbReference type="SUPFAM" id="SSF53098">
    <property type="entry name" value="Ribonuclease H-like"/>
    <property type="match status" value="1"/>
</dbReference>
<dbReference type="Pfam" id="PF13683">
    <property type="entry name" value="rve_3"/>
    <property type="match status" value="1"/>
</dbReference>
<evidence type="ECO:0000259" key="1">
    <source>
        <dbReference type="Pfam" id="PF13683"/>
    </source>
</evidence>
<dbReference type="InterPro" id="IPR012337">
    <property type="entry name" value="RNaseH-like_sf"/>
</dbReference>
<dbReference type="Proteomes" id="UP001500124">
    <property type="component" value="Unassembled WGS sequence"/>
</dbReference>
<evidence type="ECO:0000313" key="2">
    <source>
        <dbReference type="EMBL" id="GAA5052201.1"/>
    </source>
</evidence>
<dbReference type="InterPro" id="IPR036397">
    <property type="entry name" value="RNaseH_sf"/>
</dbReference>
<feature type="domain" description="Integrase catalytic" evidence="1">
    <location>
        <begin position="45"/>
        <end position="108"/>
    </location>
</feature>
<dbReference type="Gene3D" id="3.30.420.10">
    <property type="entry name" value="Ribonuclease H-like superfamily/Ribonuclease H"/>
    <property type="match status" value="1"/>
</dbReference>
<dbReference type="InterPro" id="IPR001584">
    <property type="entry name" value="Integrase_cat-core"/>
</dbReference>
<dbReference type="PANTHER" id="PTHR46889">
    <property type="entry name" value="TRANSPOSASE INSF FOR INSERTION SEQUENCE IS3B-RELATED"/>
    <property type="match status" value="1"/>
</dbReference>
<reference evidence="3" key="1">
    <citation type="journal article" date="2019" name="Int. J. Syst. Evol. Microbiol.">
        <title>The Global Catalogue of Microorganisms (GCM) 10K type strain sequencing project: providing services to taxonomists for standard genome sequencing and annotation.</title>
        <authorList>
            <consortium name="The Broad Institute Genomics Platform"/>
            <consortium name="The Broad Institute Genome Sequencing Center for Infectious Disease"/>
            <person name="Wu L."/>
            <person name="Ma J."/>
        </authorList>
    </citation>
    <scope>NUCLEOTIDE SEQUENCE [LARGE SCALE GENOMIC DNA]</scope>
    <source>
        <strain evidence="3">JCM 18410</strain>
    </source>
</reference>
<dbReference type="InterPro" id="IPR050900">
    <property type="entry name" value="Transposase_IS3/IS150/IS904"/>
</dbReference>
<accession>A0ABP9K8K7</accession>
<keyword evidence="3" id="KW-1185">Reference proteome</keyword>
<proteinExistence type="predicted"/>
<organism evidence="2 3">
    <name type="scientific">Streptomyces similanensis</name>
    <dbReference type="NCBI Taxonomy" id="1274988"/>
    <lineage>
        <taxon>Bacteria</taxon>
        <taxon>Bacillati</taxon>
        <taxon>Actinomycetota</taxon>
        <taxon>Actinomycetes</taxon>
        <taxon>Kitasatosporales</taxon>
        <taxon>Streptomycetaceae</taxon>
        <taxon>Streptomyces</taxon>
    </lineage>
</organism>
<sequence>MPTQTPKQASPQSQPLHLPIKVLRRSVESVQYGAKAFADTCYRAGIRRSMGAVGTSADNAAEESFFASLKREILPGQRGWPTARAARLAVFRWLGFYNHRRRHSTIGYSHRSPSSKDPLRWPSLHDCGARTLPRATGVVPGWFSLPSPSPLHWSS</sequence>
<gene>
    <name evidence="2" type="ORF">GCM10023336_21470</name>
</gene>
<evidence type="ECO:0000313" key="3">
    <source>
        <dbReference type="Proteomes" id="UP001500124"/>
    </source>
</evidence>
<name>A0ABP9K8K7_9ACTN</name>